<dbReference type="AlphaFoldDB" id="A0A7C3UU85"/>
<protein>
    <submittedName>
        <fullName evidence="2">DUF2723 domain-containing protein</fullName>
    </submittedName>
</protein>
<dbReference type="PANTHER" id="PTHR16214">
    <property type="entry name" value="TRANSMEMBRANE PROTEIN 260"/>
    <property type="match status" value="1"/>
</dbReference>
<feature type="transmembrane region" description="Helical" evidence="1">
    <location>
        <begin position="97"/>
        <end position="115"/>
    </location>
</feature>
<evidence type="ECO:0000313" key="2">
    <source>
        <dbReference type="EMBL" id="HGE98729.1"/>
    </source>
</evidence>
<keyword evidence="1" id="KW-1133">Transmembrane helix</keyword>
<dbReference type="InterPro" id="IPR052724">
    <property type="entry name" value="GT117_domain-containing"/>
</dbReference>
<feature type="transmembrane region" description="Helical" evidence="1">
    <location>
        <begin position="7"/>
        <end position="29"/>
    </location>
</feature>
<feature type="transmembrane region" description="Helical" evidence="1">
    <location>
        <begin position="182"/>
        <end position="201"/>
    </location>
</feature>
<feature type="transmembrane region" description="Helical" evidence="1">
    <location>
        <begin position="304"/>
        <end position="320"/>
    </location>
</feature>
<dbReference type="PANTHER" id="PTHR16214:SF3">
    <property type="entry name" value="TRANSMEMBRANE PROTEIN 260"/>
    <property type="match status" value="1"/>
</dbReference>
<reference evidence="2" key="1">
    <citation type="journal article" date="2020" name="mSystems">
        <title>Genome- and Community-Level Interaction Insights into Carbon Utilization and Element Cycling Functions of Hydrothermarchaeota in Hydrothermal Sediment.</title>
        <authorList>
            <person name="Zhou Z."/>
            <person name="Liu Y."/>
            <person name="Xu W."/>
            <person name="Pan J."/>
            <person name="Luo Z.H."/>
            <person name="Li M."/>
        </authorList>
    </citation>
    <scope>NUCLEOTIDE SEQUENCE [LARGE SCALE GENOMIC DNA]</scope>
    <source>
        <strain evidence="2">SpSt-906</strain>
    </source>
</reference>
<proteinExistence type="predicted"/>
<dbReference type="EMBL" id="DTMQ01000010">
    <property type="protein sequence ID" value="HGE98729.1"/>
    <property type="molecule type" value="Genomic_DNA"/>
</dbReference>
<feature type="transmembrane region" description="Helical" evidence="1">
    <location>
        <begin position="327"/>
        <end position="345"/>
    </location>
</feature>
<feature type="transmembrane region" description="Helical" evidence="1">
    <location>
        <begin position="256"/>
        <end position="272"/>
    </location>
</feature>
<feature type="transmembrane region" description="Helical" evidence="1">
    <location>
        <begin position="279"/>
        <end position="298"/>
    </location>
</feature>
<dbReference type="Pfam" id="PF11028">
    <property type="entry name" value="TMEM260-like"/>
    <property type="match status" value="1"/>
</dbReference>
<feature type="transmembrane region" description="Helical" evidence="1">
    <location>
        <begin position="146"/>
        <end position="175"/>
    </location>
</feature>
<accession>A0A7C3UU85</accession>
<organism evidence="2">
    <name type="scientific">candidate division WOR-3 bacterium</name>
    <dbReference type="NCBI Taxonomy" id="2052148"/>
    <lineage>
        <taxon>Bacteria</taxon>
        <taxon>Bacteria division WOR-3</taxon>
    </lineage>
</organism>
<dbReference type="InterPro" id="IPR021280">
    <property type="entry name" value="TMEM260-like"/>
</dbReference>
<gene>
    <name evidence="2" type="ORF">ENX07_01460</name>
</gene>
<keyword evidence="1" id="KW-0812">Transmembrane</keyword>
<name>A0A7C3UU85_UNCW3</name>
<sequence length="561" mass="66324">MKAIKILLPLFCLTFIIYSLTLCPTVSLIDSGEFITASKFLNILHPTGYPLYTLLIRITALLPFGELVGRVNLLSAFFSSLSVIFFFLFLFRHQRDLPTSLLVTSLYAFSTILWSVSNEAEVYSLTALFLTSLLYLLSRIEERNIIFLTAFLFGLSLTNHMMLTSLLLPLLLLLLPLRKREAIIIFLFFLFGLSLYLFLPIRASLSPLINWGNPKDLTRFLWHITGKQYRVWMFNLSFPELLRNCQQSISSLARDTLFFFFPLSLFGILLSFRRNRKWSLFSLLLLGLSFLYAVNYTIPDIEPYYLPSFVSLLFFLSFTLKELKEKLRLVLGSVYLLLLPLPLIFNFSSNQKRDYYLAEDFARNAFVSAPESSLILTNWWDFYAPSLYLQHVRGERKDLCLIDKELLRRFWYYEYLKKVYPWLLENSKEELASFLSYLVQFESGRLKDTFGIQKSFIQYLRSLRDKNPERHFFLLFLPTFDYDLPGILEGRKIIPRGILFEITDDTIPKPFNYQSLTLRLPKKRLEERERLIINYYHLLARERLRYKRDEGLEEWLNKTRF</sequence>
<feature type="transmembrane region" description="Helical" evidence="1">
    <location>
        <begin position="73"/>
        <end position="91"/>
    </location>
</feature>
<keyword evidence="1" id="KW-0472">Membrane</keyword>
<evidence type="ECO:0000256" key="1">
    <source>
        <dbReference type="SAM" id="Phobius"/>
    </source>
</evidence>
<comment type="caution">
    <text evidence="2">The sequence shown here is derived from an EMBL/GenBank/DDBJ whole genome shotgun (WGS) entry which is preliminary data.</text>
</comment>